<accession>A0A0E0J7K2</accession>
<dbReference type="EnsemblPlants" id="ONIVA12G04650.1">
    <property type="protein sequence ID" value="ONIVA12G04650.1"/>
    <property type="gene ID" value="ONIVA12G04650"/>
</dbReference>
<feature type="region of interest" description="Disordered" evidence="1">
    <location>
        <begin position="30"/>
        <end position="69"/>
    </location>
</feature>
<name>A0A0E0J7K2_ORYNI</name>
<reference evidence="2" key="1">
    <citation type="submission" date="2015-04" db="UniProtKB">
        <authorList>
            <consortium name="EnsemblPlants"/>
        </authorList>
    </citation>
    <scope>IDENTIFICATION</scope>
    <source>
        <strain evidence="2">SL10</strain>
    </source>
</reference>
<dbReference type="AlphaFoldDB" id="A0A0E0J7K2"/>
<dbReference type="Proteomes" id="UP000006591">
    <property type="component" value="Chromosome 12"/>
</dbReference>
<proteinExistence type="predicted"/>
<reference evidence="2" key="2">
    <citation type="submission" date="2018-04" db="EMBL/GenBank/DDBJ databases">
        <title>OnivRS2 (Oryza nivara Reference Sequence Version 2).</title>
        <authorList>
            <person name="Zhang J."/>
            <person name="Kudrna D."/>
            <person name="Lee S."/>
            <person name="Talag J."/>
            <person name="Rajasekar S."/>
            <person name="Welchert J."/>
            <person name="Hsing Y.-I."/>
            <person name="Wing R.A."/>
        </authorList>
    </citation>
    <scope>NUCLEOTIDE SEQUENCE [LARGE SCALE GENOMIC DNA]</scope>
    <source>
        <strain evidence="2">SL10</strain>
    </source>
</reference>
<evidence type="ECO:0000313" key="2">
    <source>
        <dbReference type="EnsemblPlants" id="ONIVA12G04650.1"/>
    </source>
</evidence>
<keyword evidence="3" id="KW-1185">Reference proteome</keyword>
<dbReference type="Gramene" id="ONIVA12G04650.1">
    <property type="protein sequence ID" value="ONIVA12G04650.1"/>
    <property type="gene ID" value="ONIVA12G04650"/>
</dbReference>
<evidence type="ECO:0000256" key="1">
    <source>
        <dbReference type="SAM" id="MobiDB-lite"/>
    </source>
</evidence>
<organism evidence="2">
    <name type="scientific">Oryza nivara</name>
    <name type="common">Indian wild rice</name>
    <name type="synonym">Oryza sativa f. spontanea</name>
    <dbReference type="NCBI Taxonomy" id="4536"/>
    <lineage>
        <taxon>Eukaryota</taxon>
        <taxon>Viridiplantae</taxon>
        <taxon>Streptophyta</taxon>
        <taxon>Embryophyta</taxon>
        <taxon>Tracheophyta</taxon>
        <taxon>Spermatophyta</taxon>
        <taxon>Magnoliopsida</taxon>
        <taxon>Liliopsida</taxon>
        <taxon>Poales</taxon>
        <taxon>Poaceae</taxon>
        <taxon>BOP clade</taxon>
        <taxon>Oryzoideae</taxon>
        <taxon>Oryzeae</taxon>
        <taxon>Oryzinae</taxon>
        <taxon>Oryza</taxon>
    </lineage>
</organism>
<feature type="compositionally biased region" description="Basic and acidic residues" evidence="1">
    <location>
        <begin position="30"/>
        <end position="61"/>
    </location>
</feature>
<evidence type="ECO:0000313" key="3">
    <source>
        <dbReference type="Proteomes" id="UP000006591"/>
    </source>
</evidence>
<dbReference type="HOGENOM" id="CLU_1404483_0_0_1"/>
<sequence length="194" mass="20347">MDEMRVGRAAVAAAAESLLEATSASRALDSVKDPRISPRITTIKDDEEKGVAGDTHREAKQGLKKKRKKTTMMMQSAADVLVDDGGEGGLGDGADDALLLLAVLEHEDGGDAPDALVAMFGESSVFTLQHLILPTYSLASSSITGAIILHGPHHGAQNSTSTGASLPSTMLSQFFSSATTTATTPHAHIRWFSF</sequence>
<protein>
    <submittedName>
        <fullName evidence="2">Uncharacterized protein</fullName>
    </submittedName>
</protein>